<reference evidence="2 3" key="1">
    <citation type="submission" date="2024-01" db="EMBL/GenBank/DDBJ databases">
        <authorList>
            <person name="Alioto T."/>
            <person name="Alioto T."/>
            <person name="Gomez Garrido J."/>
        </authorList>
    </citation>
    <scope>NUCLEOTIDE SEQUENCE [LARGE SCALE GENOMIC DNA]</scope>
</reference>
<evidence type="ECO:0000313" key="2">
    <source>
        <dbReference type="EMBL" id="CAK6955104.1"/>
    </source>
</evidence>
<accession>A0AAV1N6I8</accession>
<feature type="region of interest" description="Disordered" evidence="1">
    <location>
        <begin position="1"/>
        <end position="57"/>
    </location>
</feature>
<gene>
    <name evidence="2" type="ORF">FSCOSCO3_A032971</name>
</gene>
<feature type="compositionally biased region" description="Basic and acidic residues" evidence="1">
    <location>
        <begin position="12"/>
        <end position="35"/>
    </location>
</feature>
<proteinExistence type="predicted"/>
<organism evidence="2 3">
    <name type="scientific">Scomber scombrus</name>
    <name type="common">Atlantic mackerel</name>
    <name type="synonym">Scomber vernalis</name>
    <dbReference type="NCBI Taxonomy" id="13677"/>
    <lineage>
        <taxon>Eukaryota</taxon>
        <taxon>Metazoa</taxon>
        <taxon>Chordata</taxon>
        <taxon>Craniata</taxon>
        <taxon>Vertebrata</taxon>
        <taxon>Euteleostomi</taxon>
        <taxon>Actinopterygii</taxon>
        <taxon>Neopterygii</taxon>
        <taxon>Teleostei</taxon>
        <taxon>Neoteleostei</taxon>
        <taxon>Acanthomorphata</taxon>
        <taxon>Pelagiaria</taxon>
        <taxon>Scombriformes</taxon>
        <taxon>Scombridae</taxon>
        <taxon>Scomber</taxon>
    </lineage>
</organism>
<sequence>MNNHYRSAGVLLREDSKKGYEHKDIVSNERNEQSGKDSAAPIRHQHPDSPHHRACSGQTQHCGCLSENLLCEEIHVLWILNFSSKLFEGEQELEGKYDQRDVEMNVTLKMSISSFSVRQ</sequence>
<keyword evidence="3" id="KW-1185">Reference proteome</keyword>
<dbReference type="AlphaFoldDB" id="A0AAV1N6I8"/>
<dbReference type="EMBL" id="CAWUFR010000020">
    <property type="protein sequence ID" value="CAK6955104.1"/>
    <property type="molecule type" value="Genomic_DNA"/>
</dbReference>
<evidence type="ECO:0000313" key="3">
    <source>
        <dbReference type="Proteomes" id="UP001314229"/>
    </source>
</evidence>
<comment type="caution">
    <text evidence="2">The sequence shown here is derived from an EMBL/GenBank/DDBJ whole genome shotgun (WGS) entry which is preliminary data.</text>
</comment>
<protein>
    <submittedName>
        <fullName evidence="2">Uncharacterized protein</fullName>
    </submittedName>
</protein>
<name>A0AAV1N6I8_SCOSC</name>
<dbReference type="Proteomes" id="UP001314229">
    <property type="component" value="Unassembled WGS sequence"/>
</dbReference>
<evidence type="ECO:0000256" key="1">
    <source>
        <dbReference type="SAM" id="MobiDB-lite"/>
    </source>
</evidence>